<protein>
    <submittedName>
        <fullName evidence="2">Uncharacterized protein</fullName>
    </submittedName>
</protein>
<evidence type="ECO:0000313" key="2">
    <source>
        <dbReference type="EMBL" id="VVC38274.1"/>
    </source>
</evidence>
<reference evidence="2 3" key="1">
    <citation type="submission" date="2019-08" db="EMBL/GenBank/DDBJ databases">
        <authorList>
            <person name="Alioto T."/>
            <person name="Alioto T."/>
            <person name="Gomez Garrido J."/>
        </authorList>
    </citation>
    <scope>NUCLEOTIDE SEQUENCE [LARGE SCALE GENOMIC DNA]</scope>
</reference>
<keyword evidence="3" id="KW-1185">Reference proteome</keyword>
<dbReference type="Proteomes" id="UP000325440">
    <property type="component" value="Unassembled WGS sequence"/>
</dbReference>
<feature type="region of interest" description="Disordered" evidence="1">
    <location>
        <begin position="1"/>
        <end position="71"/>
    </location>
</feature>
<evidence type="ECO:0000256" key="1">
    <source>
        <dbReference type="SAM" id="MobiDB-lite"/>
    </source>
</evidence>
<feature type="compositionally biased region" description="Basic residues" evidence="1">
    <location>
        <begin position="1"/>
        <end position="11"/>
    </location>
</feature>
<organism evidence="2 3">
    <name type="scientific">Cinara cedri</name>
    <dbReference type="NCBI Taxonomy" id="506608"/>
    <lineage>
        <taxon>Eukaryota</taxon>
        <taxon>Metazoa</taxon>
        <taxon>Ecdysozoa</taxon>
        <taxon>Arthropoda</taxon>
        <taxon>Hexapoda</taxon>
        <taxon>Insecta</taxon>
        <taxon>Pterygota</taxon>
        <taxon>Neoptera</taxon>
        <taxon>Paraneoptera</taxon>
        <taxon>Hemiptera</taxon>
        <taxon>Sternorrhyncha</taxon>
        <taxon>Aphidomorpha</taxon>
        <taxon>Aphidoidea</taxon>
        <taxon>Aphididae</taxon>
        <taxon>Lachninae</taxon>
        <taxon>Cinara</taxon>
    </lineage>
</organism>
<evidence type="ECO:0000313" key="3">
    <source>
        <dbReference type="Proteomes" id="UP000325440"/>
    </source>
</evidence>
<dbReference type="AlphaFoldDB" id="A0A5E4N9L6"/>
<proteinExistence type="predicted"/>
<name>A0A5E4N9L6_9HEMI</name>
<accession>A0A5E4N9L6</accession>
<sequence>MENRNKKKPQRHYAANVITARTERAHAIAVRGHRRRRDNGTRPGHPPPSREADRPAGRGLSAGDDDDGCRTSGFWKKTAAVAVVVEAAAAAAAAAGGPCPYDSSSVLARHGLSLVQDADAAGL</sequence>
<gene>
    <name evidence="2" type="ORF">CINCED_3A024106</name>
</gene>
<dbReference type="EMBL" id="CABPRJ010001466">
    <property type="protein sequence ID" value="VVC38274.1"/>
    <property type="molecule type" value="Genomic_DNA"/>
</dbReference>